<keyword evidence="4" id="KW-1185">Reference proteome</keyword>
<dbReference type="PROSITE" id="PS50893">
    <property type="entry name" value="ABC_TRANSPORTER_2"/>
    <property type="match status" value="1"/>
</dbReference>
<dbReference type="Proteomes" id="UP001200604">
    <property type="component" value="Unassembled WGS sequence"/>
</dbReference>
<feature type="region of interest" description="Disordered" evidence="1">
    <location>
        <begin position="227"/>
        <end position="304"/>
    </location>
</feature>
<dbReference type="GeneID" id="92726887"/>
<evidence type="ECO:0000259" key="2">
    <source>
        <dbReference type="PROSITE" id="PS50893"/>
    </source>
</evidence>
<feature type="compositionally biased region" description="Acidic residues" evidence="1">
    <location>
        <begin position="235"/>
        <end position="246"/>
    </location>
</feature>
<gene>
    <name evidence="3" type="ORF">L3H44_06785</name>
</gene>
<protein>
    <recommendedName>
        <fullName evidence="2">ABC transporter domain-containing protein</fullName>
    </recommendedName>
</protein>
<accession>A0ABS9HMQ0</accession>
<sequence length="304" mass="32517">MVRSSFMPVDISAQDVELSTKRGPVYGPLSFTVQPGETVALVAGQSNGLSSLLLTLVGRMKPSGGTVTVGGITIPQHMRKVQKIATFAGFDDLDDLDPALTIAETAYERISLESPIIARRPGWEGEHMTSCLHAAFGTEPPGPDVPIEDLTVLGQAQARLFVALVCRPSVISYNDVDSLRNPNDQAALWESLQRAAALGITIVANTANVGAIPDGVRQIFAERPDNRDESRIIDESADQSADELANEETRVDIPRSPMTSSQDDASLGGTFDTSLDNTARRRTGSTPAYQHTHALAAEEANHGE</sequence>
<comment type="caution">
    <text evidence="3">The sequence shown here is derived from an EMBL/GenBank/DDBJ whole genome shotgun (WGS) entry which is preliminary data.</text>
</comment>
<dbReference type="SUPFAM" id="SSF52540">
    <property type="entry name" value="P-loop containing nucleoside triphosphate hydrolases"/>
    <property type="match status" value="1"/>
</dbReference>
<evidence type="ECO:0000313" key="3">
    <source>
        <dbReference type="EMBL" id="MCF6774115.1"/>
    </source>
</evidence>
<evidence type="ECO:0000256" key="1">
    <source>
        <dbReference type="SAM" id="MobiDB-lite"/>
    </source>
</evidence>
<evidence type="ECO:0000313" key="4">
    <source>
        <dbReference type="Proteomes" id="UP001200604"/>
    </source>
</evidence>
<dbReference type="Gene3D" id="3.40.50.300">
    <property type="entry name" value="P-loop containing nucleotide triphosphate hydrolases"/>
    <property type="match status" value="1"/>
</dbReference>
<proteinExistence type="predicted"/>
<dbReference type="InterPro" id="IPR027417">
    <property type="entry name" value="P-loop_NTPase"/>
</dbReference>
<name>A0ABS9HMQ0_9CORY</name>
<organism evidence="3 4">
    <name type="scientific">Corynebacterium parakroppenstedtii</name>
    <dbReference type="NCBI Taxonomy" id="2828363"/>
    <lineage>
        <taxon>Bacteria</taxon>
        <taxon>Bacillati</taxon>
        <taxon>Actinomycetota</taxon>
        <taxon>Actinomycetes</taxon>
        <taxon>Mycobacteriales</taxon>
        <taxon>Corynebacteriaceae</taxon>
        <taxon>Corynebacterium</taxon>
    </lineage>
</organism>
<dbReference type="InterPro" id="IPR003439">
    <property type="entry name" value="ABC_transporter-like_ATP-bd"/>
</dbReference>
<dbReference type="EMBL" id="JAKJKU010000003">
    <property type="protein sequence ID" value="MCF6774115.1"/>
    <property type="molecule type" value="Genomic_DNA"/>
</dbReference>
<dbReference type="Pfam" id="PF00005">
    <property type="entry name" value="ABC_tran"/>
    <property type="match status" value="1"/>
</dbReference>
<feature type="domain" description="ABC transporter" evidence="2">
    <location>
        <begin position="11"/>
        <end position="249"/>
    </location>
</feature>
<dbReference type="RefSeq" id="WP_160296135.1">
    <property type="nucleotide sequence ID" value="NZ_JAFFSY010000002.1"/>
</dbReference>
<reference evidence="3 4" key="1">
    <citation type="submission" date="2022-01" db="EMBL/GenBank/DDBJ databases">
        <title>Identification and Characterization of Corynebacterium sp.</title>
        <authorList>
            <person name="Luo Q."/>
            <person name="Qu P."/>
            <person name="Chen Q."/>
        </authorList>
    </citation>
    <scope>NUCLEOTIDE SEQUENCE [LARGE SCALE GENOMIC DNA]</scope>
    <source>
        <strain evidence="3 4">MC-12</strain>
    </source>
</reference>